<dbReference type="RefSeq" id="WP_013712640.1">
    <property type="nucleotide sequence ID" value="NC_015408.1"/>
</dbReference>
<name>A0AA34WI34_CHLPE</name>
<organism evidence="3 4">
    <name type="scientific">Chlamydia pecorum (strain ATCC VR-628 / DSM 29919 / E58)</name>
    <name type="common">Chlamydophila pecorum</name>
    <dbReference type="NCBI Taxonomy" id="331635"/>
    <lineage>
        <taxon>Bacteria</taxon>
        <taxon>Pseudomonadati</taxon>
        <taxon>Chlamydiota</taxon>
        <taxon>Chlamydiia</taxon>
        <taxon>Chlamydiales</taxon>
        <taxon>Chlamydiaceae</taxon>
        <taxon>Chlamydia/Chlamydophila group</taxon>
        <taxon>Chlamydia</taxon>
    </lineage>
</organism>
<dbReference type="AlphaFoldDB" id="A0AA34WI34"/>
<dbReference type="PANTHER" id="PTHR35936:SF17">
    <property type="entry name" value="ARGININE-BINDING EXTRACELLULAR PROTEIN ARTP"/>
    <property type="match status" value="1"/>
</dbReference>
<keyword evidence="1" id="KW-0732">Signal</keyword>
<dbReference type="InterPro" id="IPR001638">
    <property type="entry name" value="Solute-binding_3/MltF_N"/>
</dbReference>
<dbReference type="KEGG" id="cpm:G5S_0594"/>
<gene>
    <name evidence="3" type="primary">glnH</name>
    <name evidence="3" type="ordered locus">G5S_0594</name>
</gene>
<feature type="domain" description="Solute-binding protein family 3/N-terminal" evidence="2">
    <location>
        <begin position="31"/>
        <end position="252"/>
    </location>
</feature>
<keyword evidence="4" id="KW-1185">Reference proteome</keyword>
<evidence type="ECO:0000313" key="4">
    <source>
        <dbReference type="Proteomes" id="UP000008305"/>
    </source>
</evidence>
<sequence length="252" mass="28622">MKLFKRVLITVGVISLLVLLCGCHEKKRQDVWVVGTNATYPPYEFVDSQGKVVGFDVDLAQALSRKLGKTLEVQEFAFDALILNLKQHRIDAILAGMSITQDRLKEIHMIPYEGEELRELTLVSKNKHPNKDLSKYSSVAVQTGTFHEEFLRTLPGVRIRSFDTALEVMMEVRYNKSPVAIFEPTVARLALNEFPEIHPTVYPLPESFWVLGNGIGIAKDRPEHKEEVLKALHEIKESGEFAKLQRTWGLQP</sequence>
<dbReference type="Pfam" id="PF00497">
    <property type="entry name" value="SBP_bac_3"/>
    <property type="match status" value="1"/>
</dbReference>
<dbReference type="EMBL" id="CP002608">
    <property type="protein sequence ID" value="AEB41562.1"/>
    <property type="molecule type" value="Genomic_DNA"/>
</dbReference>
<reference evidence="3 4" key="1">
    <citation type="journal article" date="2011" name="J. Bacteriol.">
        <title>Genome sequence of the obligate intracellular animal pathogen Chlamydia pecorum E58.</title>
        <authorList>
            <person name="Mojica S."/>
            <person name="Huot Creasy H."/>
            <person name="Daugherty S."/>
            <person name="Read T.D."/>
            <person name="Kim T."/>
            <person name="Kaltenboeck B."/>
            <person name="Bavoil P."/>
            <person name="Myers G.S."/>
        </authorList>
    </citation>
    <scope>NUCLEOTIDE SEQUENCE [LARGE SCALE GENOMIC DNA]</scope>
    <source>
        <strain evidence="3 4">E58</strain>
    </source>
</reference>
<dbReference type="SMART" id="SM00062">
    <property type="entry name" value="PBPb"/>
    <property type="match status" value="1"/>
</dbReference>
<dbReference type="PROSITE" id="PS51257">
    <property type="entry name" value="PROKAR_LIPOPROTEIN"/>
    <property type="match status" value="1"/>
</dbReference>
<protein>
    <submittedName>
        <fullName evidence="3">Amino acid ABC transporter, periplasmic amino acid-binding protein</fullName>
    </submittedName>
</protein>
<evidence type="ECO:0000259" key="2">
    <source>
        <dbReference type="SMART" id="SM00062"/>
    </source>
</evidence>
<dbReference type="SUPFAM" id="SSF53850">
    <property type="entry name" value="Periplasmic binding protein-like II"/>
    <property type="match status" value="1"/>
</dbReference>
<dbReference type="CDD" id="cd00999">
    <property type="entry name" value="PBP2_ArtJ"/>
    <property type="match status" value="1"/>
</dbReference>
<dbReference type="PANTHER" id="PTHR35936">
    <property type="entry name" value="MEMBRANE-BOUND LYTIC MUREIN TRANSGLYCOSYLASE F"/>
    <property type="match status" value="1"/>
</dbReference>
<dbReference type="Gene3D" id="3.40.190.10">
    <property type="entry name" value="Periplasmic binding protein-like II"/>
    <property type="match status" value="2"/>
</dbReference>
<dbReference type="InterPro" id="IPR037297">
    <property type="entry name" value="ArtJ_PBP2"/>
</dbReference>
<dbReference type="Proteomes" id="UP000008305">
    <property type="component" value="Chromosome"/>
</dbReference>
<proteinExistence type="predicted"/>
<accession>A0AA34WI34</accession>
<evidence type="ECO:0000256" key="1">
    <source>
        <dbReference type="ARBA" id="ARBA00022729"/>
    </source>
</evidence>
<evidence type="ECO:0000313" key="3">
    <source>
        <dbReference type="EMBL" id="AEB41562.1"/>
    </source>
</evidence>